<dbReference type="SUPFAM" id="SSF88697">
    <property type="entry name" value="PUA domain-like"/>
    <property type="match status" value="1"/>
</dbReference>
<accession>A0ABW4BDU3</accession>
<evidence type="ECO:0000259" key="1">
    <source>
        <dbReference type="Pfam" id="PF04266"/>
    </source>
</evidence>
<keyword evidence="3" id="KW-1185">Reference proteome</keyword>
<reference evidence="3" key="1">
    <citation type="journal article" date="2019" name="Int. J. Syst. Evol. Microbiol.">
        <title>The Global Catalogue of Microorganisms (GCM) 10K type strain sequencing project: providing services to taxonomists for standard genome sequencing and annotation.</title>
        <authorList>
            <consortium name="The Broad Institute Genomics Platform"/>
            <consortium name="The Broad Institute Genome Sequencing Center for Infectious Disease"/>
            <person name="Wu L."/>
            <person name="Ma J."/>
        </authorList>
    </citation>
    <scope>NUCLEOTIDE SEQUENCE [LARGE SCALE GENOMIC DNA]</scope>
    <source>
        <strain evidence="3">CCM 8911</strain>
    </source>
</reference>
<evidence type="ECO:0000313" key="2">
    <source>
        <dbReference type="EMBL" id="MFD1394178.1"/>
    </source>
</evidence>
<feature type="domain" description="ASCH" evidence="1">
    <location>
        <begin position="4"/>
        <end position="63"/>
    </location>
</feature>
<dbReference type="Gene3D" id="2.30.130.30">
    <property type="entry name" value="Hypothetical protein"/>
    <property type="match status" value="1"/>
</dbReference>
<protein>
    <submittedName>
        <fullName evidence="2">ASCH domain-containing protein</fullName>
    </submittedName>
</protein>
<dbReference type="RefSeq" id="WP_125586108.1">
    <property type="nucleotide sequence ID" value="NZ_JBHTMO010000041.1"/>
</dbReference>
<name>A0ABW4BDU3_9LACO</name>
<gene>
    <name evidence="2" type="ORF">ACFQ3L_11420</name>
</gene>
<dbReference type="Proteomes" id="UP001597249">
    <property type="component" value="Unassembled WGS sequence"/>
</dbReference>
<dbReference type="InterPro" id="IPR007374">
    <property type="entry name" value="ASCH_domain"/>
</dbReference>
<evidence type="ECO:0000313" key="3">
    <source>
        <dbReference type="Proteomes" id="UP001597249"/>
    </source>
</evidence>
<dbReference type="Pfam" id="PF04266">
    <property type="entry name" value="ASCH"/>
    <property type="match status" value="1"/>
</dbReference>
<proteinExistence type="predicted"/>
<dbReference type="InterPro" id="IPR015947">
    <property type="entry name" value="PUA-like_sf"/>
</dbReference>
<organism evidence="2 3">
    <name type="scientific">Lacticaseibacillus jixianensis</name>
    <dbReference type="NCBI Taxonomy" id="2486012"/>
    <lineage>
        <taxon>Bacteria</taxon>
        <taxon>Bacillati</taxon>
        <taxon>Bacillota</taxon>
        <taxon>Bacilli</taxon>
        <taxon>Lactobacillales</taxon>
        <taxon>Lactobacillaceae</taxon>
        <taxon>Lacticaseibacillus</taxon>
    </lineage>
</organism>
<sequence>MKALSIRADYAWQILIGEKTSEYRSWPTKHRGDLLICSTAQRIAGTIPGHALCVVQIVDCIKLGPNSYEWKIGDGGFYIRPFPVKGKQRLFNIEDDLIVFDPITNETDEAKTDAWVRKYIDPLII</sequence>
<dbReference type="EMBL" id="JBHTMO010000041">
    <property type="protein sequence ID" value="MFD1394178.1"/>
    <property type="molecule type" value="Genomic_DNA"/>
</dbReference>
<comment type="caution">
    <text evidence="2">The sequence shown here is derived from an EMBL/GenBank/DDBJ whole genome shotgun (WGS) entry which is preliminary data.</text>
</comment>